<sequence>MKYNELKSDKYIKNWLSGIGAKPNTREGYIDSLRAYTEFLNKTPEQIIIESESDIKSGKLMRERKIFDELREFREFLESSDIAPMSIKARLTGVRSFFNFYNIQLPVLPRSATSARPKMENRAIPTKEDIRETLDIADPLEKALVLTGVASGLAINEISNLKVKEFLDGYDKETEITTLHLIREKVGYEFYTFLTPEASRAVIEYLEYRNRTSDRKDTVRQNQLLKQRIKHDKRGNPTGYLFINRYVPSEYLTIENIKEAEELRKLNTKNIQKIYRELNERARKSSPPGERNLVRSHTIRKFFNSTMLANRAELFFVDFLMGHQIDGTRDAYYRADPKALREEYQKYIPWLTIKKELNVTESPEFIKLKSENETYIRETAKAVVERAELQDLRVEIERMKQMEAEKADFNMEIMKAALTDSKILEMIAKAMKGKE</sequence>
<name>A0A0E3PED9_9EURY</name>
<dbReference type="GO" id="GO:0015074">
    <property type="term" value="P:DNA integration"/>
    <property type="evidence" value="ECO:0007669"/>
    <property type="project" value="UniProtKB-KW"/>
</dbReference>
<dbReference type="InterPro" id="IPR010998">
    <property type="entry name" value="Integrase_recombinase_N"/>
</dbReference>
<dbReference type="InterPro" id="IPR044068">
    <property type="entry name" value="CB"/>
</dbReference>
<evidence type="ECO:0000256" key="2">
    <source>
        <dbReference type="ARBA" id="ARBA00023125"/>
    </source>
</evidence>
<protein>
    <recommendedName>
        <fullName evidence="10">Integrase</fullName>
    </recommendedName>
</protein>
<feature type="domain" description="Core-binding (CB)" evidence="7">
    <location>
        <begin position="6"/>
        <end position="102"/>
    </location>
</feature>
<evidence type="ECO:0000259" key="7">
    <source>
        <dbReference type="PROSITE" id="PS51900"/>
    </source>
</evidence>
<feature type="domain" description="Tyr recombinase" evidence="6">
    <location>
        <begin position="120"/>
        <end position="345"/>
    </location>
</feature>
<feature type="coiled-coil region" evidence="5">
    <location>
        <begin position="382"/>
        <end position="412"/>
    </location>
</feature>
<evidence type="ECO:0000313" key="9">
    <source>
        <dbReference type="Proteomes" id="UP000033092"/>
    </source>
</evidence>
<organism evidence="8 9">
    <name type="scientific">Methanosarcina siciliae HI350</name>
    <dbReference type="NCBI Taxonomy" id="1434119"/>
    <lineage>
        <taxon>Archaea</taxon>
        <taxon>Methanobacteriati</taxon>
        <taxon>Methanobacteriota</taxon>
        <taxon>Stenosarchaea group</taxon>
        <taxon>Methanomicrobia</taxon>
        <taxon>Methanosarcinales</taxon>
        <taxon>Methanosarcinaceae</taxon>
        <taxon>Methanosarcina</taxon>
    </lineage>
</organism>
<dbReference type="Gene3D" id="1.10.443.10">
    <property type="entry name" value="Intergrase catalytic core"/>
    <property type="match status" value="1"/>
</dbReference>
<proteinExistence type="predicted"/>
<dbReference type="GO" id="GO:0006310">
    <property type="term" value="P:DNA recombination"/>
    <property type="evidence" value="ECO:0007669"/>
    <property type="project" value="UniProtKB-KW"/>
</dbReference>
<dbReference type="GO" id="GO:0003677">
    <property type="term" value="F:DNA binding"/>
    <property type="evidence" value="ECO:0007669"/>
    <property type="project" value="UniProtKB-UniRule"/>
</dbReference>
<evidence type="ECO:0000259" key="6">
    <source>
        <dbReference type="PROSITE" id="PS51898"/>
    </source>
</evidence>
<evidence type="ECO:0008006" key="10">
    <source>
        <dbReference type="Google" id="ProtNLM"/>
    </source>
</evidence>
<dbReference type="PROSITE" id="PS51898">
    <property type="entry name" value="TYR_RECOMBINASE"/>
    <property type="match status" value="1"/>
</dbReference>
<dbReference type="AlphaFoldDB" id="A0A0E3PED9"/>
<accession>A0A0E3PED9</accession>
<keyword evidence="3" id="KW-0233">DNA recombination</keyword>
<dbReference type="PANTHER" id="PTHR30349:SF41">
    <property type="entry name" value="INTEGRASE_RECOMBINASE PROTEIN MJ0367-RELATED"/>
    <property type="match status" value="1"/>
</dbReference>
<evidence type="ECO:0000256" key="5">
    <source>
        <dbReference type="SAM" id="Coils"/>
    </source>
</evidence>
<dbReference type="RefSeq" id="WP_148705371.1">
    <property type="nucleotide sequence ID" value="NZ_CP009507.1"/>
</dbReference>
<dbReference type="Pfam" id="PF00589">
    <property type="entry name" value="Phage_integrase"/>
    <property type="match status" value="1"/>
</dbReference>
<evidence type="ECO:0000313" key="8">
    <source>
        <dbReference type="EMBL" id="AKB32594.1"/>
    </source>
</evidence>
<keyword evidence="5" id="KW-0175">Coiled coil</keyword>
<evidence type="ECO:0000256" key="3">
    <source>
        <dbReference type="ARBA" id="ARBA00023172"/>
    </source>
</evidence>
<dbReference type="HOGENOM" id="CLU_041884_1_0_2"/>
<keyword evidence="1" id="KW-0229">DNA integration</keyword>
<dbReference type="KEGG" id="msz:MSSIH_1904"/>
<dbReference type="PATRIC" id="fig|1434119.4.peg.2446"/>
<dbReference type="Proteomes" id="UP000033092">
    <property type="component" value="Chromosome"/>
</dbReference>
<dbReference type="Gene3D" id="1.10.150.130">
    <property type="match status" value="1"/>
</dbReference>
<dbReference type="EMBL" id="CP009507">
    <property type="protein sequence ID" value="AKB32594.1"/>
    <property type="molecule type" value="Genomic_DNA"/>
</dbReference>
<reference evidence="8 9" key="1">
    <citation type="submission" date="2014-07" db="EMBL/GenBank/DDBJ databases">
        <title>Methanogenic archaea and the global carbon cycle.</title>
        <authorList>
            <person name="Henriksen J.R."/>
            <person name="Luke J."/>
            <person name="Reinhart S."/>
            <person name="Benedict M.N."/>
            <person name="Youngblut N.D."/>
            <person name="Metcalf M.E."/>
            <person name="Whitaker R.J."/>
            <person name="Metcalf W.W."/>
        </authorList>
    </citation>
    <scope>NUCLEOTIDE SEQUENCE [LARGE SCALE GENOMIC DNA]</scope>
    <source>
        <strain evidence="8 9">HI350</strain>
    </source>
</reference>
<dbReference type="InterPro" id="IPR011010">
    <property type="entry name" value="DNA_brk_join_enz"/>
</dbReference>
<keyword evidence="2 4" id="KW-0238">DNA-binding</keyword>
<dbReference type="InterPro" id="IPR050090">
    <property type="entry name" value="Tyrosine_recombinase_XerCD"/>
</dbReference>
<dbReference type="GeneID" id="41605958"/>
<dbReference type="PANTHER" id="PTHR30349">
    <property type="entry name" value="PHAGE INTEGRASE-RELATED"/>
    <property type="match status" value="1"/>
</dbReference>
<evidence type="ECO:0000256" key="4">
    <source>
        <dbReference type="PROSITE-ProRule" id="PRU01248"/>
    </source>
</evidence>
<dbReference type="InterPro" id="IPR002104">
    <property type="entry name" value="Integrase_catalytic"/>
</dbReference>
<gene>
    <name evidence="8" type="ORF">MSSIH_1904</name>
</gene>
<dbReference type="PROSITE" id="PS51900">
    <property type="entry name" value="CB"/>
    <property type="match status" value="1"/>
</dbReference>
<dbReference type="InterPro" id="IPR013762">
    <property type="entry name" value="Integrase-like_cat_sf"/>
</dbReference>
<evidence type="ECO:0000256" key="1">
    <source>
        <dbReference type="ARBA" id="ARBA00022908"/>
    </source>
</evidence>
<dbReference type="SUPFAM" id="SSF56349">
    <property type="entry name" value="DNA breaking-rejoining enzymes"/>
    <property type="match status" value="1"/>
</dbReference>